<accession>S7ZSM6</accession>
<name>S7ZSM6_PENO1</name>
<organism evidence="1 2">
    <name type="scientific">Penicillium oxalicum (strain 114-2 / CGMCC 5302)</name>
    <name type="common">Penicillium decumbens</name>
    <dbReference type="NCBI Taxonomy" id="933388"/>
    <lineage>
        <taxon>Eukaryota</taxon>
        <taxon>Fungi</taxon>
        <taxon>Dikarya</taxon>
        <taxon>Ascomycota</taxon>
        <taxon>Pezizomycotina</taxon>
        <taxon>Eurotiomycetes</taxon>
        <taxon>Eurotiomycetidae</taxon>
        <taxon>Eurotiales</taxon>
        <taxon>Aspergillaceae</taxon>
        <taxon>Penicillium</taxon>
    </lineage>
</organism>
<evidence type="ECO:0000313" key="1">
    <source>
        <dbReference type="EMBL" id="EPS33399.1"/>
    </source>
</evidence>
<dbReference type="EMBL" id="KB644415">
    <property type="protein sequence ID" value="EPS33399.1"/>
    <property type="molecule type" value="Genomic_DNA"/>
</dbReference>
<protein>
    <submittedName>
        <fullName evidence="1">Uncharacterized protein</fullName>
    </submittedName>
</protein>
<dbReference type="Proteomes" id="UP000019376">
    <property type="component" value="Unassembled WGS sequence"/>
</dbReference>
<proteinExistence type="predicted"/>
<keyword evidence="2" id="KW-1185">Reference proteome</keyword>
<evidence type="ECO:0000313" key="2">
    <source>
        <dbReference type="Proteomes" id="UP000019376"/>
    </source>
</evidence>
<reference evidence="1 2" key="1">
    <citation type="journal article" date="2013" name="PLoS ONE">
        <title>Genomic and secretomic analyses reveal unique features of the lignocellulolytic enzyme system of Penicillium decumbens.</title>
        <authorList>
            <person name="Liu G."/>
            <person name="Zhang L."/>
            <person name="Wei X."/>
            <person name="Zou G."/>
            <person name="Qin Y."/>
            <person name="Ma L."/>
            <person name="Li J."/>
            <person name="Zheng H."/>
            <person name="Wang S."/>
            <person name="Wang C."/>
            <person name="Xun L."/>
            <person name="Zhao G.-P."/>
            <person name="Zhou Z."/>
            <person name="Qu Y."/>
        </authorList>
    </citation>
    <scope>NUCLEOTIDE SEQUENCE [LARGE SCALE GENOMIC DNA]</scope>
    <source>
        <strain evidence="2">114-2 / CGMCC 5302</strain>
    </source>
</reference>
<gene>
    <name evidence="1" type="ORF">PDE_08361</name>
</gene>
<dbReference type="AlphaFoldDB" id="S7ZSM6"/>
<dbReference type="HOGENOM" id="CLU_3125569_0_0_1"/>
<sequence>MPIWGWRLMQGLPAWLVAGGGVHGISSTLAIVTVKPVPRPIAKVQTNLKL</sequence>